<dbReference type="SUPFAM" id="SSF50729">
    <property type="entry name" value="PH domain-like"/>
    <property type="match status" value="1"/>
</dbReference>
<protein>
    <submittedName>
        <fullName evidence="3">Phosphoglyceride transfer family protein</fullName>
    </submittedName>
</protein>
<dbReference type="SMART" id="SM00516">
    <property type="entry name" value="SEC14"/>
    <property type="match status" value="1"/>
</dbReference>
<dbReference type="InterPro" id="IPR052578">
    <property type="entry name" value="PI_Transfer_CRAL-TRIO"/>
</dbReference>
<feature type="domain" description="PH" evidence="1">
    <location>
        <begin position="1"/>
        <end position="89"/>
    </location>
</feature>
<dbReference type="PROSITE" id="PS50191">
    <property type="entry name" value="CRAL_TRIO"/>
    <property type="match status" value="1"/>
</dbReference>
<dbReference type="Gene3D" id="3.40.525.10">
    <property type="entry name" value="CRAL-TRIO lipid binding domain"/>
    <property type="match status" value="1"/>
</dbReference>
<dbReference type="CDD" id="cd00170">
    <property type="entry name" value="SEC14"/>
    <property type="match status" value="1"/>
</dbReference>
<dbReference type="PANTHER" id="PTHR45824:SF29">
    <property type="entry name" value="GH16843P"/>
    <property type="match status" value="1"/>
</dbReference>
<dbReference type="InterPro" id="IPR011993">
    <property type="entry name" value="PH-like_dom_sf"/>
</dbReference>
<feature type="domain" description="CRAL-TRIO" evidence="2">
    <location>
        <begin position="400"/>
        <end position="546"/>
    </location>
</feature>
<dbReference type="InterPro" id="IPR001849">
    <property type="entry name" value="PH_domain"/>
</dbReference>
<dbReference type="InterPro" id="IPR036865">
    <property type="entry name" value="CRAL-TRIO_dom_sf"/>
</dbReference>
<dbReference type="Gene3D" id="2.30.29.30">
    <property type="entry name" value="Pleckstrin-homology domain (PH domain)/Phosphotyrosine-binding domain (PTB)"/>
    <property type="match status" value="1"/>
</dbReference>
<dbReference type="Pfam" id="PF00650">
    <property type="entry name" value="CRAL_TRIO"/>
    <property type="match status" value="1"/>
</dbReference>
<reference evidence="3" key="1">
    <citation type="submission" date="2014-05" db="EMBL/GenBank/DDBJ databases">
        <title>The transcriptome of the halophilic microalga Tetraselmis sp. GSL018 isolated from the Great Salt Lake, Utah.</title>
        <authorList>
            <person name="Jinkerson R.E."/>
            <person name="D'Adamo S."/>
            <person name="Posewitz M.C."/>
        </authorList>
    </citation>
    <scope>NUCLEOTIDE SEQUENCE</scope>
    <source>
        <strain evidence="3">GSL018</strain>
    </source>
</reference>
<proteinExistence type="predicted"/>
<dbReference type="GO" id="GO:0008526">
    <property type="term" value="F:phosphatidylinositol transfer activity"/>
    <property type="evidence" value="ECO:0007669"/>
    <property type="project" value="TreeGrafter"/>
</dbReference>
<evidence type="ECO:0000313" key="3">
    <source>
        <dbReference type="EMBL" id="JAC81817.1"/>
    </source>
</evidence>
<dbReference type="AlphaFoldDB" id="A0A061S9G4"/>
<name>A0A061S9G4_9CHLO</name>
<dbReference type="SUPFAM" id="SSF52087">
    <property type="entry name" value="CRAL/TRIO domain"/>
    <property type="match status" value="1"/>
</dbReference>
<dbReference type="PANTHER" id="PTHR45824">
    <property type="entry name" value="GH16843P"/>
    <property type="match status" value="1"/>
</dbReference>
<evidence type="ECO:0000259" key="2">
    <source>
        <dbReference type="PROSITE" id="PS50191"/>
    </source>
</evidence>
<dbReference type="InterPro" id="IPR001251">
    <property type="entry name" value="CRAL-TRIO_dom"/>
</dbReference>
<sequence>MWRLRYAVLTDTSLHFFSSSGGEFFGNHDSQLRLCNVQEVEDGPALPGSLAKYGTLVLNMRRSSSQVVLCAYDKSSQQAWKASLRKVISALHERSPRSGAEEPDSGRYAEVGINVLCVSSVSSQMETATANPASCNMVVRMMPSWGDSMVCPLERGGHLRVWMSNGLVCFVQPEREPRWHDSRTLAPIENPGYELEYSLKGITVANTGAEDLKRDTLVTRQQVAYGVLLLLLNLVWWDLVSATHAYWASAVWMALALASGALPGPSVLVSQAVASGERCSVVRLHLVGCKLNDDQHSINSKALTQSMGRRFSTTLQIMELQQSSPAKSILQKVDAGKLTMMKKRYPGKSEVQLARFLIARKHDVDAAMDMVKVDETFRSKLEPITAQDLCPFMRTNLMHFLGFARDGTPLVFFRCKHLTKDVSTIGLQKLMLRLSDLTSALCPGEQCMTIIADFSGFSMSKNVDFGKLRECVTVLNGCLPEVLRRVFVVNTPYVFQAVWGFVSALLDASTADKVRILSKKDWGLIQGFVDVEVLPSEFGGRSEDAYDPSNNTEERIDWGFVPVPDGF</sequence>
<accession>A0A061S9G4</accession>
<evidence type="ECO:0000259" key="1">
    <source>
        <dbReference type="PROSITE" id="PS50003"/>
    </source>
</evidence>
<dbReference type="PROSITE" id="PS50003">
    <property type="entry name" value="PH_DOMAIN"/>
    <property type="match status" value="1"/>
</dbReference>
<organism evidence="3">
    <name type="scientific">Tetraselmis sp. GSL018</name>
    <dbReference type="NCBI Taxonomy" id="582737"/>
    <lineage>
        <taxon>Eukaryota</taxon>
        <taxon>Viridiplantae</taxon>
        <taxon>Chlorophyta</taxon>
        <taxon>core chlorophytes</taxon>
        <taxon>Chlorodendrophyceae</taxon>
        <taxon>Chlorodendrales</taxon>
        <taxon>Chlorodendraceae</taxon>
        <taxon>Tetraselmis</taxon>
    </lineage>
</organism>
<dbReference type="EMBL" id="GBEZ01003312">
    <property type="protein sequence ID" value="JAC81817.1"/>
    <property type="molecule type" value="Transcribed_RNA"/>
</dbReference>
<dbReference type="InterPro" id="IPR036273">
    <property type="entry name" value="CRAL/TRIO_N_dom_sf"/>
</dbReference>
<gene>
    <name evidence="3" type="ORF">TSPGSL018_7083</name>
</gene>
<dbReference type="SUPFAM" id="SSF46938">
    <property type="entry name" value="CRAL/TRIO N-terminal domain"/>
    <property type="match status" value="1"/>
</dbReference>